<keyword evidence="1" id="KW-1133">Transmembrane helix</keyword>
<dbReference type="Pfam" id="PF06028">
    <property type="entry name" value="DUF915"/>
    <property type="match status" value="1"/>
</dbReference>
<evidence type="ECO:0000313" key="3">
    <source>
        <dbReference type="Proteomes" id="UP000663970"/>
    </source>
</evidence>
<proteinExistence type="predicted"/>
<dbReference type="InterPro" id="IPR029058">
    <property type="entry name" value="AB_hydrolase_fold"/>
</dbReference>
<organism evidence="2 3">
    <name type="scientific">Halobacillus kuroshimensis</name>
    <dbReference type="NCBI Taxonomy" id="302481"/>
    <lineage>
        <taxon>Bacteria</taxon>
        <taxon>Bacillati</taxon>
        <taxon>Bacillota</taxon>
        <taxon>Bacilli</taxon>
        <taxon>Bacillales</taxon>
        <taxon>Bacillaceae</taxon>
        <taxon>Halobacillus</taxon>
    </lineage>
</organism>
<gene>
    <name evidence="2" type="ORF">JF544_17420</name>
</gene>
<protein>
    <submittedName>
        <fullName evidence="2">Alpha/beta hydrolase</fullName>
    </submittedName>
</protein>
<dbReference type="InterPro" id="IPR010315">
    <property type="entry name" value="DUF915_hydro-like"/>
</dbReference>
<accession>A0ABS3E0B0</accession>
<keyword evidence="3" id="KW-1185">Reference proteome</keyword>
<dbReference type="GO" id="GO:0016787">
    <property type="term" value="F:hydrolase activity"/>
    <property type="evidence" value="ECO:0007669"/>
    <property type="project" value="UniProtKB-KW"/>
</dbReference>
<evidence type="ECO:0000256" key="1">
    <source>
        <dbReference type="SAM" id="Phobius"/>
    </source>
</evidence>
<dbReference type="Gene3D" id="3.40.50.1820">
    <property type="entry name" value="alpha/beta hydrolase"/>
    <property type="match status" value="1"/>
</dbReference>
<keyword evidence="1" id="KW-0472">Membrane</keyword>
<evidence type="ECO:0000313" key="2">
    <source>
        <dbReference type="EMBL" id="MBN8237040.1"/>
    </source>
</evidence>
<comment type="caution">
    <text evidence="2">The sequence shown here is derived from an EMBL/GenBank/DDBJ whole genome shotgun (WGS) entry which is preliminary data.</text>
</comment>
<dbReference type="RefSeq" id="WP_206935720.1">
    <property type="nucleotide sequence ID" value="NZ_JAEKJY010000006.1"/>
</dbReference>
<keyword evidence="2" id="KW-0378">Hydrolase</keyword>
<sequence length="296" mass="33381">MNRQLFTKKWSLIFIGSIFIGLLIFFISAKSSSSEPVERSELTPTLFVHGYKGGPRSFQSMMDRMENLQWGKKHMTIYVSASGMVSIQGNFSNTPRPFVQVLFENNRASIQDQTYWLQQVMKKLRTEHKIQQVNLVGHSMGGLASAGYLMSESDLPAPKVEKLAVIASPFNGIKKEGYFASNYGEATTDLQPGSEALRQMEENKENFPPEIEVLAIAGVINGTEPEEDHWDGLVHSSSVSRLEKIVPFGQYKEELIFNNLATHSGLHELAEVDRMLAVFLWDETDEDNLNSFDEHL</sequence>
<keyword evidence="1" id="KW-0812">Transmembrane</keyword>
<dbReference type="Proteomes" id="UP000663970">
    <property type="component" value="Unassembled WGS sequence"/>
</dbReference>
<reference evidence="2 3" key="1">
    <citation type="submission" date="2020-12" db="EMBL/GenBank/DDBJ databases">
        <title>Oil enriched cultivation method for isolating marine PHA-producing bacteria.</title>
        <authorList>
            <person name="Zheng W."/>
            <person name="Yu S."/>
            <person name="Huang Y."/>
        </authorList>
    </citation>
    <scope>NUCLEOTIDE SEQUENCE [LARGE SCALE GENOMIC DNA]</scope>
    <source>
        <strain evidence="2 3">SY-2-6</strain>
    </source>
</reference>
<dbReference type="SUPFAM" id="SSF53474">
    <property type="entry name" value="alpha/beta-Hydrolases"/>
    <property type="match status" value="1"/>
</dbReference>
<dbReference type="EMBL" id="JAEKJY010000006">
    <property type="protein sequence ID" value="MBN8237040.1"/>
    <property type="molecule type" value="Genomic_DNA"/>
</dbReference>
<name>A0ABS3E0B0_9BACI</name>
<feature type="transmembrane region" description="Helical" evidence="1">
    <location>
        <begin position="12"/>
        <end position="29"/>
    </location>
</feature>